<sequence length="118" mass="13794">MLDNLPGAEPRDLKHLFPNASTDALDLLRKLLHFNPQKRITAEEALRHPYVAQFHNAAEEPSCSRTVTIPINDNTKYSISEYREKLYSEIVKRKKELRKRAKERESGRSRSSHKESRH</sequence>
<evidence type="ECO:0000256" key="3">
    <source>
        <dbReference type="SAM" id="MobiDB-lite"/>
    </source>
</evidence>
<evidence type="ECO:0000313" key="4">
    <source>
        <dbReference type="EMBL" id="CAD9224631.1"/>
    </source>
</evidence>
<dbReference type="InterPro" id="IPR050117">
    <property type="entry name" value="MAPK"/>
</dbReference>
<dbReference type="SUPFAM" id="SSF56112">
    <property type="entry name" value="Protein kinase-like (PK-like)"/>
    <property type="match status" value="1"/>
</dbReference>
<keyword evidence="1" id="KW-0547">Nucleotide-binding</keyword>
<dbReference type="InterPro" id="IPR011009">
    <property type="entry name" value="Kinase-like_dom_sf"/>
</dbReference>
<name>A0A7S1T7A9_9CHLO</name>
<dbReference type="PANTHER" id="PTHR24055">
    <property type="entry name" value="MITOGEN-ACTIVATED PROTEIN KINASE"/>
    <property type="match status" value="1"/>
</dbReference>
<proteinExistence type="predicted"/>
<evidence type="ECO:0000256" key="2">
    <source>
        <dbReference type="ARBA" id="ARBA00022840"/>
    </source>
</evidence>
<dbReference type="AlphaFoldDB" id="A0A7S1T7A9"/>
<dbReference type="Gene3D" id="3.30.200.20">
    <property type="entry name" value="Phosphorylase Kinase, domain 1"/>
    <property type="match status" value="1"/>
</dbReference>
<dbReference type="Gene3D" id="1.10.510.10">
    <property type="entry name" value="Transferase(Phosphotransferase) domain 1"/>
    <property type="match status" value="1"/>
</dbReference>
<dbReference type="GO" id="GO:0005524">
    <property type="term" value="F:ATP binding"/>
    <property type="evidence" value="ECO:0007669"/>
    <property type="project" value="UniProtKB-KW"/>
</dbReference>
<feature type="compositionally biased region" description="Basic and acidic residues" evidence="3">
    <location>
        <begin position="102"/>
        <end position="118"/>
    </location>
</feature>
<evidence type="ECO:0008006" key="5">
    <source>
        <dbReference type="Google" id="ProtNLM"/>
    </source>
</evidence>
<feature type="region of interest" description="Disordered" evidence="3">
    <location>
        <begin position="96"/>
        <end position="118"/>
    </location>
</feature>
<keyword evidence="2" id="KW-0067">ATP-binding</keyword>
<organism evidence="4">
    <name type="scientific">Tetraselmis chuii</name>
    <dbReference type="NCBI Taxonomy" id="63592"/>
    <lineage>
        <taxon>Eukaryota</taxon>
        <taxon>Viridiplantae</taxon>
        <taxon>Chlorophyta</taxon>
        <taxon>core chlorophytes</taxon>
        <taxon>Chlorodendrophyceae</taxon>
        <taxon>Chlorodendrales</taxon>
        <taxon>Chlorodendraceae</taxon>
        <taxon>Tetraselmis</taxon>
    </lineage>
</organism>
<dbReference type="EMBL" id="HBGG01041118">
    <property type="protein sequence ID" value="CAD9224631.1"/>
    <property type="molecule type" value="Transcribed_RNA"/>
</dbReference>
<evidence type="ECO:0000256" key="1">
    <source>
        <dbReference type="ARBA" id="ARBA00022741"/>
    </source>
</evidence>
<reference evidence="4" key="1">
    <citation type="submission" date="2021-01" db="EMBL/GenBank/DDBJ databases">
        <authorList>
            <person name="Corre E."/>
            <person name="Pelletier E."/>
            <person name="Niang G."/>
            <person name="Scheremetjew M."/>
            <person name="Finn R."/>
            <person name="Kale V."/>
            <person name="Holt S."/>
            <person name="Cochrane G."/>
            <person name="Meng A."/>
            <person name="Brown T."/>
            <person name="Cohen L."/>
        </authorList>
    </citation>
    <scope>NUCLEOTIDE SEQUENCE</scope>
    <source>
        <strain evidence="4">PLY429</strain>
    </source>
</reference>
<protein>
    <recommendedName>
        <fullName evidence="5">Mitogen-activated protein kinase</fullName>
    </recommendedName>
</protein>
<accession>A0A7S1T7A9</accession>
<gene>
    <name evidence="4" type="ORF">TCHU04912_LOCUS21195</name>
</gene>